<organism evidence="2 3">
    <name type="scientific">Tanacetum coccineum</name>
    <dbReference type="NCBI Taxonomy" id="301880"/>
    <lineage>
        <taxon>Eukaryota</taxon>
        <taxon>Viridiplantae</taxon>
        <taxon>Streptophyta</taxon>
        <taxon>Embryophyta</taxon>
        <taxon>Tracheophyta</taxon>
        <taxon>Spermatophyta</taxon>
        <taxon>Magnoliopsida</taxon>
        <taxon>eudicotyledons</taxon>
        <taxon>Gunneridae</taxon>
        <taxon>Pentapetalae</taxon>
        <taxon>asterids</taxon>
        <taxon>campanulids</taxon>
        <taxon>Asterales</taxon>
        <taxon>Asteraceae</taxon>
        <taxon>Asteroideae</taxon>
        <taxon>Anthemideae</taxon>
        <taxon>Anthemidinae</taxon>
        <taxon>Tanacetum</taxon>
    </lineage>
</organism>
<feature type="region of interest" description="Disordered" evidence="1">
    <location>
        <begin position="47"/>
        <end position="71"/>
    </location>
</feature>
<dbReference type="EMBL" id="BQNB010019605">
    <property type="protein sequence ID" value="GJT87071.1"/>
    <property type="molecule type" value="Genomic_DNA"/>
</dbReference>
<evidence type="ECO:0000313" key="2">
    <source>
        <dbReference type="EMBL" id="GJT87071.1"/>
    </source>
</evidence>
<name>A0ABQ5HI64_9ASTR</name>
<sequence>MGVGRPIDMNAQSYSNFRALSMAASENFIDWKSRLGPICQRTKVMSGSTHQNFEEAGVSKDMPGPELLALS</sequence>
<keyword evidence="3" id="KW-1185">Reference proteome</keyword>
<evidence type="ECO:0000313" key="3">
    <source>
        <dbReference type="Proteomes" id="UP001151760"/>
    </source>
</evidence>
<dbReference type="Proteomes" id="UP001151760">
    <property type="component" value="Unassembled WGS sequence"/>
</dbReference>
<proteinExistence type="predicted"/>
<comment type="caution">
    <text evidence="2">The sequence shown here is derived from an EMBL/GenBank/DDBJ whole genome shotgun (WGS) entry which is preliminary data.</text>
</comment>
<reference evidence="2" key="1">
    <citation type="journal article" date="2022" name="Int. J. Mol. Sci.">
        <title>Draft Genome of Tanacetum Coccineum: Genomic Comparison of Closely Related Tanacetum-Family Plants.</title>
        <authorList>
            <person name="Yamashiro T."/>
            <person name="Shiraishi A."/>
            <person name="Nakayama K."/>
            <person name="Satake H."/>
        </authorList>
    </citation>
    <scope>NUCLEOTIDE SEQUENCE</scope>
</reference>
<reference evidence="2" key="2">
    <citation type="submission" date="2022-01" db="EMBL/GenBank/DDBJ databases">
        <authorList>
            <person name="Yamashiro T."/>
            <person name="Shiraishi A."/>
            <person name="Satake H."/>
            <person name="Nakayama K."/>
        </authorList>
    </citation>
    <scope>NUCLEOTIDE SEQUENCE</scope>
</reference>
<accession>A0ABQ5HI64</accession>
<evidence type="ECO:0000256" key="1">
    <source>
        <dbReference type="SAM" id="MobiDB-lite"/>
    </source>
</evidence>
<protein>
    <submittedName>
        <fullName evidence="2">Uncharacterized protein</fullName>
    </submittedName>
</protein>
<gene>
    <name evidence="2" type="ORF">Tco_1068788</name>
</gene>